<protein>
    <recommendedName>
        <fullName evidence="3">F-box domain-containing protein</fullName>
    </recommendedName>
</protein>
<evidence type="ECO:0000313" key="1">
    <source>
        <dbReference type="EMBL" id="PYH89471.1"/>
    </source>
</evidence>
<keyword evidence="2" id="KW-1185">Reference proteome</keyword>
<dbReference type="EMBL" id="KZ826028">
    <property type="protein sequence ID" value="PYH89471.1"/>
    <property type="molecule type" value="Genomic_DNA"/>
</dbReference>
<evidence type="ECO:0000313" key="2">
    <source>
        <dbReference type="Proteomes" id="UP000247810"/>
    </source>
</evidence>
<sequence length="374" mass="42846">MPSPRSTEKMLSLPIPPSLHHPDELLLLIGKYIDDGVATKRSLTLCSKRFHRVFTPLLYRHLELRELCCPENRQDFEKRIIPLIKNLCRRQDLAHCVHRLDIVALHDTDSPGPNQRSGCFTDLDMNIMDTVDEICEGAGKKGTTWATASMKSLITLNFVLEFCPSSITNPTNSVTEINIQGAPDNKGMAEWIIACHNLETFNLSYGEYSDPIRHTPLDDWAEFIQFDAGALHESLLQRKDTLKTLWVSFEPFYQLNRHEMQEEALALNHDFTILDDDNFGSFQDFHVLEELYIRHRNLIDMAKKPGDEPLGKILPRSLKRLCVREVDDLPNVMINLTGLIAARDIYTPQPEEIGLETDAGDFRPCYINYHFKPS</sequence>
<evidence type="ECO:0008006" key="3">
    <source>
        <dbReference type="Google" id="ProtNLM"/>
    </source>
</evidence>
<accession>A0A319CY17</accession>
<dbReference type="VEuPathDB" id="FungiDB:BO71DRAFT_413327"/>
<organism evidence="1 2">
    <name type="scientific">Aspergillus ellipticus CBS 707.79</name>
    <dbReference type="NCBI Taxonomy" id="1448320"/>
    <lineage>
        <taxon>Eukaryota</taxon>
        <taxon>Fungi</taxon>
        <taxon>Dikarya</taxon>
        <taxon>Ascomycota</taxon>
        <taxon>Pezizomycotina</taxon>
        <taxon>Eurotiomycetes</taxon>
        <taxon>Eurotiomycetidae</taxon>
        <taxon>Eurotiales</taxon>
        <taxon>Aspergillaceae</taxon>
        <taxon>Aspergillus</taxon>
        <taxon>Aspergillus subgen. Circumdati</taxon>
    </lineage>
</organism>
<dbReference type="OrthoDB" id="2520703at2759"/>
<dbReference type="AlphaFoldDB" id="A0A319CY17"/>
<reference evidence="1 2" key="1">
    <citation type="submission" date="2018-02" db="EMBL/GenBank/DDBJ databases">
        <title>The genomes of Aspergillus section Nigri reveals drivers in fungal speciation.</title>
        <authorList>
            <consortium name="DOE Joint Genome Institute"/>
            <person name="Vesth T.C."/>
            <person name="Nybo J."/>
            <person name="Theobald S."/>
            <person name="Brandl J."/>
            <person name="Frisvad J.C."/>
            <person name="Nielsen K.F."/>
            <person name="Lyhne E.K."/>
            <person name="Kogle M.E."/>
            <person name="Kuo A."/>
            <person name="Riley R."/>
            <person name="Clum A."/>
            <person name="Nolan M."/>
            <person name="Lipzen A."/>
            <person name="Salamov A."/>
            <person name="Henrissat B."/>
            <person name="Wiebenga A."/>
            <person name="De vries R.P."/>
            <person name="Grigoriev I.V."/>
            <person name="Mortensen U.H."/>
            <person name="Andersen M.R."/>
            <person name="Baker S.E."/>
        </authorList>
    </citation>
    <scope>NUCLEOTIDE SEQUENCE [LARGE SCALE GENOMIC DNA]</scope>
    <source>
        <strain evidence="1 2">CBS 707.79</strain>
    </source>
</reference>
<dbReference type="Proteomes" id="UP000247810">
    <property type="component" value="Unassembled WGS sequence"/>
</dbReference>
<name>A0A319CY17_9EURO</name>
<proteinExistence type="predicted"/>
<gene>
    <name evidence="1" type="ORF">BO71DRAFT_413327</name>
</gene>